<keyword evidence="3" id="KW-1185">Reference proteome</keyword>
<sequence length="119" mass="12663">MLLDWHDGLWNWLQGLEDRLIDWLSQPHIYAIIIVWAITFTVVCTAILFLGFGSAGVGAGTVAAAFQSWAYGGFTPAAGIFATLTSMAMLGTLEPAAAIFSAFIATAVAVVAWVNKVGR</sequence>
<name>A0A9P9IUI9_9HYPO</name>
<dbReference type="Proteomes" id="UP000738349">
    <property type="component" value="Unassembled WGS sequence"/>
</dbReference>
<organism evidence="2 3">
    <name type="scientific">Dactylonectria macrodidyma</name>
    <dbReference type="NCBI Taxonomy" id="307937"/>
    <lineage>
        <taxon>Eukaryota</taxon>
        <taxon>Fungi</taxon>
        <taxon>Dikarya</taxon>
        <taxon>Ascomycota</taxon>
        <taxon>Pezizomycotina</taxon>
        <taxon>Sordariomycetes</taxon>
        <taxon>Hypocreomycetidae</taxon>
        <taxon>Hypocreales</taxon>
        <taxon>Nectriaceae</taxon>
        <taxon>Dactylonectria</taxon>
    </lineage>
</organism>
<accession>A0A9P9IUI9</accession>
<dbReference type="InterPro" id="IPR038213">
    <property type="entry name" value="IFI6/IFI27-like_sf"/>
</dbReference>
<proteinExistence type="predicted"/>
<reference evidence="2" key="1">
    <citation type="journal article" date="2021" name="Nat. Commun.">
        <title>Genetic determinants of endophytism in the Arabidopsis root mycobiome.</title>
        <authorList>
            <person name="Mesny F."/>
            <person name="Miyauchi S."/>
            <person name="Thiergart T."/>
            <person name="Pickel B."/>
            <person name="Atanasova L."/>
            <person name="Karlsson M."/>
            <person name="Huettel B."/>
            <person name="Barry K.W."/>
            <person name="Haridas S."/>
            <person name="Chen C."/>
            <person name="Bauer D."/>
            <person name="Andreopoulos W."/>
            <person name="Pangilinan J."/>
            <person name="LaButti K."/>
            <person name="Riley R."/>
            <person name="Lipzen A."/>
            <person name="Clum A."/>
            <person name="Drula E."/>
            <person name="Henrissat B."/>
            <person name="Kohler A."/>
            <person name="Grigoriev I.V."/>
            <person name="Martin F.M."/>
            <person name="Hacquard S."/>
        </authorList>
    </citation>
    <scope>NUCLEOTIDE SEQUENCE</scope>
    <source>
        <strain evidence="2">MPI-CAGE-AT-0147</strain>
    </source>
</reference>
<dbReference type="EMBL" id="JAGMUV010000014">
    <property type="protein sequence ID" value="KAH7133982.1"/>
    <property type="molecule type" value="Genomic_DNA"/>
</dbReference>
<protein>
    <submittedName>
        <fullName evidence="2">Uncharacterized protein</fullName>
    </submittedName>
</protein>
<keyword evidence="1" id="KW-0472">Membrane</keyword>
<evidence type="ECO:0000313" key="3">
    <source>
        <dbReference type="Proteomes" id="UP000738349"/>
    </source>
</evidence>
<feature type="transmembrane region" description="Helical" evidence="1">
    <location>
        <begin position="29"/>
        <end position="57"/>
    </location>
</feature>
<dbReference type="AlphaFoldDB" id="A0A9P9IUI9"/>
<comment type="caution">
    <text evidence="2">The sequence shown here is derived from an EMBL/GenBank/DDBJ whole genome shotgun (WGS) entry which is preliminary data.</text>
</comment>
<feature type="transmembrane region" description="Helical" evidence="1">
    <location>
        <begin position="69"/>
        <end position="90"/>
    </location>
</feature>
<evidence type="ECO:0000313" key="2">
    <source>
        <dbReference type="EMBL" id="KAH7133982.1"/>
    </source>
</evidence>
<feature type="transmembrane region" description="Helical" evidence="1">
    <location>
        <begin position="96"/>
        <end position="114"/>
    </location>
</feature>
<dbReference type="OrthoDB" id="440424at2759"/>
<evidence type="ECO:0000256" key="1">
    <source>
        <dbReference type="SAM" id="Phobius"/>
    </source>
</evidence>
<dbReference type="Gene3D" id="6.10.110.10">
    <property type="match status" value="1"/>
</dbReference>
<keyword evidence="1" id="KW-1133">Transmembrane helix</keyword>
<gene>
    <name evidence="2" type="ORF">EDB81DRAFT_886792</name>
</gene>
<keyword evidence="1" id="KW-0812">Transmembrane</keyword>